<protein>
    <submittedName>
        <fullName evidence="3">Transporter substrate-binding domain-containing protein</fullName>
    </submittedName>
</protein>
<dbReference type="Proteomes" id="UP000277007">
    <property type="component" value="Unassembled WGS sequence"/>
</dbReference>
<organism evidence="3 4">
    <name type="scientific">Azospirillum griseum</name>
    <dbReference type="NCBI Taxonomy" id="2496639"/>
    <lineage>
        <taxon>Bacteria</taxon>
        <taxon>Pseudomonadati</taxon>
        <taxon>Pseudomonadota</taxon>
        <taxon>Alphaproteobacteria</taxon>
        <taxon>Rhodospirillales</taxon>
        <taxon>Azospirillaceae</taxon>
        <taxon>Azospirillum</taxon>
    </lineage>
</organism>
<name>A0A431VHC2_9PROT</name>
<feature type="domain" description="Solute-binding protein family 3/N-terminal" evidence="2">
    <location>
        <begin position="137"/>
        <end position="340"/>
    </location>
</feature>
<feature type="region of interest" description="Disordered" evidence="1">
    <location>
        <begin position="57"/>
        <end position="82"/>
    </location>
</feature>
<gene>
    <name evidence="3" type="ORF">EJ903_12780</name>
</gene>
<dbReference type="EMBL" id="RXMA01000010">
    <property type="protein sequence ID" value="RTR19865.1"/>
    <property type="molecule type" value="Genomic_DNA"/>
</dbReference>
<dbReference type="AlphaFoldDB" id="A0A431VHC2"/>
<evidence type="ECO:0000259" key="2">
    <source>
        <dbReference type="SMART" id="SM00062"/>
    </source>
</evidence>
<sequence length="340" mass="36608">MPGGVHQTGPPAMDRFHHAAARHLDQDRAVDRAAVVNVAVGGVGGVGVRVRHNVQSAVRRGGRQGGRAQIRDSPHGQFGSPAPTLSGLLRNLRLFRVQPRLARRRDATTAARGVPMMIRVCLLAGCVALAPVAARADILLTTEEYPPFNMTQDGKVAGIATDLVRAMFDKAGVAYKIEVLPWNRAYQTAQSQKDSCVYSTTETPERKGLFEWVGPLVRNDWVLFAKADNATPLKSLEDARGKTIGGYGGDAVAVYLEKGGYKLDAAPRDELNLPKLAAGRIDYWASGSELGPYLAKLQGVADQIKPVLTFNTTVMSLACHKDTDPAVLAKLRAALEAVRK</sequence>
<keyword evidence="4" id="KW-1185">Reference proteome</keyword>
<dbReference type="SUPFAM" id="SSF53850">
    <property type="entry name" value="Periplasmic binding protein-like II"/>
    <property type="match status" value="1"/>
</dbReference>
<evidence type="ECO:0000256" key="1">
    <source>
        <dbReference type="SAM" id="MobiDB-lite"/>
    </source>
</evidence>
<dbReference type="PANTHER" id="PTHR38834">
    <property type="entry name" value="PERIPLASMIC SUBSTRATE BINDING PROTEIN FAMILY 3"/>
    <property type="match status" value="1"/>
</dbReference>
<proteinExistence type="predicted"/>
<accession>A0A431VHC2</accession>
<dbReference type="SMART" id="SM00062">
    <property type="entry name" value="PBPb"/>
    <property type="match status" value="1"/>
</dbReference>
<dbReference type="Gene3D" id="3.40.190.10">
    <property type="entry name" value="Periplasmic binding protein-like II"/>
    <property type="match status" value="2"/>
</dbReference>
<comment type="caution">
    <text evidence="3">The sequence shown here is derived from an EMBL/GenBank/DDBJ whole genome shotgun (WGS) entry which is preliminary data.</text>
</comment>
<evidence type="ECO:0000313" key="4">
    <source>
        <dbReference type="Proteomes" id="UP000277007"/>
    </source>
</evidence>
<evidence type="ECO:0000313" key="3">
    <source>
        <dbReference type="EMBL" id="RTR19865.1"/>
    </source>
</evidence>
<dbReference type="PANTHER" id="PTHR38834:SF3">
    <property type="entry name" value="SOLUTE-BINDING PROTEIN FAMILY 3_N-TERMINAL DOMAIN-CONTAINING PROTEIN"/>
    <property type="match status" value="1"/>
</dbReference>
<reference evidence="3 4" key="1">
    <citation type="submission" date="2018-12" db="EMBL/GenBank/DDBJ databases">
        <authorList>
            <person name="Yang Y."/>
        </authorList>
    </citation>
    <scope>NUCLEOTIDE SEQUENCE [LARGE SCALE GENOMIC DNA]</scope>
    <source>
        <strain evidence="3 4">L-25-5w-1</strain>
    </source>
</reference>
<dbReference type="Pfam" id="PF00497">
    <property type="entry name" value="SBP_bac_3"/>
    <property type="match status" value="1"/>
</dbReference>
<dbReference type="InterPro" id="IPR001638">
    <property type="entry name" value="Solute-binding_3/MltF_N"/>
</dbReference>